<accession>A0A974HVJ5</accession>
<dbReference type="AlphaFoldDB" id="A0A974HVJ5"/>
<dbReference type="Proteomes" id="UP000694892">
    <property type="component" value="Chromosome 2S"/>
</dbReference>
<protein>
    <submittedName>
        <fullName evidence="1">Uncharacterized protein</fullName>
    </submittedName>
</protein>
<organism evidence="1 2">
    <name type="scientific">Xenopus laevis</name>
    <name type="common">African clawed frog</name>
    <dbReference type="NCBI Taxonomy" id="8355"/>
    <lineage>
        <taxon>Eukaryota</taxon>
        <taxon>Metazoa</taxon>
        <taxon>Chordata</taxon>
        <taxon>Craniata</taxon>
        <taxon>Vertebrata</taxon>
        <taxon>Euteleostomi</taxon>
        <taxon>Amphibia</taxon>
        <taxon>Batrachia</taxon>
        <taxon>Anura</taxon>
        <taxon>Pipoidea</taxon>
        <taxon>Pipidae</taxon>
        <taxon>Xenopodinae</taxon>
        <taxon>Xenopus</taxon>
        <taxon>Xenopus</taxon>
    </lineage>
</organism>
<name>A0A974HVJ5_XENLA</name>
<sequence length="84" mass="9587">MFSTTLTESQHKTYICMEFIRSYYAGCRYSYKNIILQTLTGMGSGNPLSRKLKLDAKLHPLTSPWQLNRNSSCSTERDTMKGNA</sequence>
<evidence type="ECO:0000313" key="1">
    <source>
        <dbReference type="EMBL" id="OCT91516.1"/>
    </source>
</evidence>
<proteinExistence type="predicted"/>
<dbReference type="EMBL" id="CM004469">
    <property type="protein sequence ID" value="OCT91516.1"/>
    <property type="molecule type" value="Genomic_DNA"/>
</dbReference>
<reference evidence="2" key="1">
    <citation type="journal article" date="2016" name="Nature">
        <title>Genome evolution in the allotetraploid frog Xenopus laevis.</title>
        <authorList>
            <person name="Session A.M."/>
            <person name="Uno Y."/>
            <person name="Kwon T."/>
            <person name="Chapman J.A."/>
            <person name="Toyoda A."/>
            <person name="Takahashi S."/>
            <person name="Fukui A."/>
            <person name="Hikosaka A."/>
            <person name="Suzuki A."/>
            <person name="Kondo M."/>
            <person name="van Heeringen S.J."/>
            <person name="Quigley I."/>
            <person name="Heinz S."/>
            <person name="Ogino H."/>
            <person name="Ochi H."/>
            <person name="Hellsten U."/>
            <person name="Lyons J.B."/>
            <person name="Simakov O."/>
            <person name="Putnam N."/>
            <person name="Stites J."/>
            <person name="Kuroki Y."/>
            <person name="Tanaka T."/>
            <person name="Michiue T."/>
            <person name="Watanabe M."/>
            <person name="Bogdanovic O."/>
            <person name="Lister R."/>
            <person name="Georgiou G."/>
            <person name="Paranjpe S.S."/>
            <person name="van Kruijsbergen I."/>
            <person name="Shu S."/>
            <person name="Carlson J."/>
            <person name="Kinoshita T."/>
            <person name="Ohta Y."/>
            <person name="Mawaribuchi S."/>
            <person name="Jenkins J."/>
            <person name="Grimwood J."/>
            <person name="Schmutz J."/>
            <person name="Mitros T."/>
            <person name="Mozaffari S.V."/>
            <person name="Suzuki Y."/>
            <person name="Haramoto Y."/>
            <person name="Yamamoto T.S."/>
            <person name="Takagi C."/>
            <person name="Heald R."/>
            <person name="Miller K."/>
            <person name="Haudenschild C."/>
            <person name="Kitzman J."/>
            <person name="Nakayama T."/>
            <person name="Izutsu Y."/>
            <person name="Robert J."/>
            <person name="Fortriede J."/>
            <person name="Burns K."/>
            <person name="Lotay V."/>
            <person name="Karimi K."/>
            <person name="Yasuoka Y."/>
            <person name="Dichmann D.S."/>
            <person name="Flajnik M.F."/>
            <person name="Houston D.W."/>
            <person name="Shendure J."/>
            <person name="DuPasquier L."/>
            <person name="Vize P.D."/>
            <person name="Zorn A.M."/>
            <person name="Ito M."/>
            <person name="Marcotte E.M."/>
            <person name="Wallingford J.B."/>
            <person name="Ito Y."/>
            <person name="Asashima M."/>
            <person name="Ueno N."/>
            <person name="Matsuda Y."/>
            <person name="Veenstra G.J."/>
            <person name="Fujiyama A."/>
            <person name="Harland R.M."/>
            <person name="Taira M."/>
            <person name="Rokhsar D.S."/>
        </authorList>
    </citation>
    <scope>NUCLEOTIDE SEQUENCE [LARGE SCALE GENOMIC DNA]</scope>
    <source>
        <strain evidence="2">J</strain>
    </source>
</reference>
<evidence type="ECO:0000313" key="2">
    <source>
        <dbReference type="Proteomes" id="UP000694892"/>
    </source>
</evidence>
<gene>
    <name evidence="1" type="ORF">XELAEV_18014572mg</name>
</gene>